<dbReference type="Pfam" id="PF13416">
    <property type="entry name" value="SBP_bac_8"/>
    <property type="match status" value="1"/>
</dbReference>
<dbReference type="EMBL" id="JAUDCL010000002">
    <property type="protein sequence ID" value="MDM8200094.1"/>
    <property type="molecule type" value="Genomic_DNA"/>
</dbReference>
<dbReference type="InterPro" id="IPR006059">
    <property type="entry name" value="SBP"/>
</dbReference>
<feature type="signal peptide" evidence="2">
    <location>
        <begin position="1"/>
        <end position="21"/>
    </location>
</feature>
<organism evidence="3 4">
    <name type="scientific">Allofournierella massiliensis</name>
    <dbReference type="NCBI Taxonomy" id="1650663"/>
    <lineage>
        <taxon>Bacteria</taxon>
        <taxon>Bacillati</taxon>
        <taxon>Bacillota</taxon>
        <taxon>Clostridia</taxon>
        <taxon>Eubacteriales</taxon>
        <taxon>Oscillospiraceae</taxon>
        <taxon>Allofournierella</taxon>
    </lineage>
</organism>
<dbReference type="SUPFAM" id="SSF53850">
    <property type="entry name" value="Periplasmic binding protein-like II"/>
    <property type="match status" value="1"/>
</dbReference>
<dbReference type="PANTHER" id="PTHR30006:SF2">
    <property type="entry name" value="ABC TRANSPORTER SUBSTRATE-BINDING PROTEIN"/>
    <property type="match status" value="1"/>
</dbReference>
<dbReference type="Proteomes" id="UP001529380">
    <property type="component" value="Unassembled WGS sequence"/>
</dbReference>
<evidence type="ECO:0000313" key="4">
    <source>
        <dbReference type="Proteomes" id="UP001529380"/>
    </source>
</evidence>
<name>A0ABT7UMI7_9FIRM</name>
<keyword evidence="1 2" id="KW-0732">Signal</keyword>
<evidence type="ECO:0000256" key="2">
    <source>
        <dbReference type="SAM" id="SignalP"/>
    </source>
</evidence>
<accession>A0ABT7UMI7</accession>
<evidence type="ECO:0000256" key="1">
    <source>
        <dbReference type="ARBA" id="ARBA00022729"/>
    </source>
</evidence>
<proteinExistence type="predicted"/>
<evidence type="ECO:0000313" key="3">
    <source>
        <dbReference type="EMBL" id="MDM8200094.1"/>
    </source>
</evidence>
<reference evidence="3 4" key="3">
    <citation type="submission" date="2023-06" db="EMBL/GenBank/DDBJ databases">
        <authorList>
            <person name="Zeman M."/>
            <person name="Kubasova T."/>
            <person name="Jahodarova E."/>
            <person name="Nykrynova M."/>
            <person name="Rychlik I."/>
        </authorList>
    </citation>
    <scope>NUCLEOTIDE SEQUENCE [LARGE SCALE GENOMIC DNA]</scope>
    <source>
        <strain evidence="3 4">ET340</strain>
    </source>
</reference>
<dbReference type="RefSeq" id="WP_289598913.1">
    <property type="nucleotide sequence ID" value="NZ_JAUDCL010000002.1"/>
</dbReference>
<reference evidence="4" key="1">
    <citation type="submission" date="2023-06" db="EMBL/GenBank/DDBJ databases">
        <title>Identification and characterization of horizontal gene transfer across gut microbiota members of farm animals based on homology search.</title>
        <authorList>
            <person name="Zeman M."/>
            <person name="Kubasova T."/>
            <person name="Jahodarova E."/>
            <person name="Nykrynova M."/>
            <person name="Rychlik I."/>
        </authorList>
    </citation>
    <scope>NUCLEOTIDE SEQUENCE [LARGE SCALE GENOMIC DNA]</scope>
    <source>
        <strain evidence="4">ET340</strain>
    </source>
</reference>
<protein>
    <submittedName>
        <fullName evidence="3">Extracellular solute-binding protein</fullName>
    </submittedName>
</protein>
<sequence>MKGKKVIALGLSAALCLSTLAACGAGSGASGSEQVVIYSNADEEAVAAMQNALDNNGYKGQYIFQTYGTSELGGKLMAEGTNLEADLVTMSTFYLQSAQDQNQMFLPLTFEVNTLTEVPDYTAPITSQEGAIILNTELMQSEGLPTPTSLKDLTDPVYAGQVAVTDIQSSSTAWLLIQALVNAYGEDGAQEVLSGIYDNCGAHIETSGSGPLKLCRAGEVAIGFGLRHQAVADKAEGMPIDYVDPEEGNFSLTESIAVLDKGDKTNPLTMEMAQCIIENGREELLKTYPNPLYEGETADPANQSAHPSVFSEPLTLDLFQAHQQLSEAAKG</sequence>
<dbReference type="PANTHER" id="PTHR30006">
    <property type="entry name" value="THIAMINE-BINDING PERIPLASMIC PROTEIN-RELATED"/>
    <property type="match status" value="1"/>
</dbReference>
<feature type="chain" id="PRO_5046390924" evidence="2">
    <location>
        <begin position="22"/>
        <end position="331"/>
    </location>
</feature>
<gene>
    <name evidence="3" type="ORF">QUW08_02110</name>
</gene>
<comment type="caution">
    <text evidence="3">The sequence shown here is derived from an EMBL/GenBank/DDBJ whole genome shotgun (WGS) entry which is preliminary data.</text>
</comment>
<reference evidence="3 4" key="2">
    <citation type="submission" date="2023-06" db="EMBL/GenBank/DDBJ databases">
        <title>Identification and characterization of horizontal gene transfer across gut microbiota members of farm animals based on homology search.</title>
        <authorList>
            <person name="Schwarzerova J."/>
            <person name="Nykrynova M."/>
            <person name="Jureckova K."/>
            <person name="Cejkova D."/>
            <person name="Rychlik I."/>
        </authorList>
    </citation>
    <scope>NUCLEOTIDE SEQUENCE [LARGE SCALE GENOMIC DNA]</scope>
    <source>
        <strain evidence="3 4">ET340</strain>
    </source>
</reference>
<dbReference type="Gene3D" id="3.40.190.10">
    <property type="entry name" value="Periplasmic binding protein-like II"/>
    <property type="match status" value="2"/>
</dbReference>
<dbReference type="PROSITE" id="PS51257">
    <property type="entry name" value="PROKAR_LIPOPROTEIN"/>
    <property type="match status" value="1"/>
</dbReference>
<keyword evidence="4" id="KW-1185">Reference proteome</keyword>